<dbReference type="AlphaFoldDB" id="A0A024TZU3"/>
<sequence length="554" mass="60927">MPMNTARLSFRYSSADTVASLVLLGMTDDCHRCILRPQRPLSCPQHNDSCLVLRPNTTYDFGVDGVFPMRLALHPRETLPPVWEGRYAFEEQSEYTMQAQQLDTGEIHASIVLDHKGSPLWVLTAMLAFVVVWLGWCVGQFLWKRHLASLRDEDEDDTNHLPLLPAQGPSIAAGTASTASDRARLSTQHIQRIKSLDAFRGITVFCMIFVNYGGGGYWQFKHSTWNGLTLADLVFPWFAWIMGMSMSLVPPAKRSLRRCAVRSIKLFALGLFINNGVDFNTWRIPGVLQSFGVSYAIVSAILVRTQAASVVLPAVIMAVLTLLQLLVVYFLPVAGCPTGYVGPGGNGDFGQYVQCTGGAHRAVDLALFGDAHIFQNPTIKFVYDTPSYDPEGVLNWIMVALTTFFGYAVGSIVWHRCSCWTEKGWVLGLSGLVLVVVGAVLCQGRVNDGWIPVNKNLWSITFVLVAAGLGSVVFGGVYLAVDVFHMWSGAPFLYAGMNPILLYCGHEVLQGYFPFDIAHDSTSHAATTLANLLGAISWLCIARILYAKNVFVTV</sequence>
<feature type="transmembrane region" description="Helical" evidence="1">
    <location>
        <begin position="283"/>
        <end position="303"/>
    </location>
</feature>
<dbReference type="STRING" id="157072.A0A024TZU3"/>
<feature type="transmembrane region" description="Helical" evidence="1">
    <location>
        <begin position="120"/>
        <end position="143"/>
    </location>
</feature>
<feature type="transmembrane region" description="Helical" evidence="1">
    <location>
        <begin position="426"/>
        <end position="446"/>
    </location>
</feature>
<feature type="domain" description="Heparan-alpha-glucosaminide N-acetyltransferase catalytic" evidence="2">
    <location>
        <begin position="192"/>
        <end position="322"/>
    </location>
</feature>
<keyword evidence="1" id="KW-1133">Transmembrane helix</keyword>
<dbReference type="RefSeq" id="XP_008872595.1">
    <property type="nucleotide sequence ID" value="XM_008874373.1"/>
</dbReference>
<feature type="transmembrane region" description="Helical" evidence="1">
    <location>
        <begin position="310"/>
        <end position="331"/>
    </location>
</feature>
<dbReference type="Pfam" id="PF07786">
    <property type="entry name" value="HGSNAT_cat"/>
    <property type="match status" value="1"/>
</dbReference>
<feature type="transmembrane region" description="Helical" evidence="1">
    <location>
        <begin position="393"/>
        <end position="414"/>
    </location>
</feature>
<keyword evidence="1" id="KW-0812">Transmembrane</keyword>
<reference evidence="3" key="1">
    <citation type="submission" date="2013-12" db="EMBL/GenBank/DDBJ databases">
        <title>The Genome Sequence of Aphanomyces invadans NJM9701.</title>
        <authorList>
            <consortium name="The Broad Institute Genomics Platform"/>
            <person name="Russ C."/>
            <person name="Tyler B."/>
            <person name="van West P."/>
            <person name="Dieguez-Uribeondo J."/>
            <person name="Young S.K."/>
            <person name="Zeng Q."/>
            <person name="Gargeya S."/>
            <person name="Fitzgerald M."/>
            <person name="Abouelleil A."/>
            <person name="Alvarado L."/>
            <person name="Chapman S.B."/>
            <person name="Gainer-Dewar J."/>
            <person name="Goldberg J."/>
            <person name="Griggs A."/>
            <person name="Gujja S."/>
            <person name="Hansen M."/>
            <person name="Howarth C."/>
            <person name="Imamovic A."/>
            <person name="Ireland A."/>
            <person name="Larimer J."/>
            <person name="McCowan C."/>
            <person name="Murphy C."/>
            <person name="Pearson M."/>
            <person name="Poon T.W."/>
            <person name="Priest M."/>
            <person name="Roberts A."/>
            <person name="Saif S."/>
            <person name="Shea T."/>
            <person name="Sykes S."/>
            <person name="Wortman J."/>
            <person name="Nusbaum C."/>
            <person name="Birren B."/>
        </authorList>
    </citation>
    <scope>NUCLEOTIDE SEQUENCE [LARGE SCALE GENOMIC DNA]</scope>
    <source>
        <strain evidence="3">NJM9701</strain>
    </source>
</reference>
<feature type="transmembrane region" description="Helical" evidence="1">
    <location>
        <begin position="198"/>
        <end position="214"/>
    </location>
</feature>
<feature type="transmembrane region" description="Helical" evidence="1">
    <location>
        <begin position="234"/>
        <end position="252"/>
    </location>
</feature>
<organism evidence="3">
    <name type="scientific">Aphanomyces invadans</name>
    <dbReference type="NCBI Taxonomy" id="157072"/>
    <lineage>
        <taxon>Eukaryota</taxon>
        <taxon>Sar</taxon>
        <taxon>Stramenopiles</taxon>
        <taxon>Oomycota</taxon>
        <taxon>Saprolegniomycetes</taxon>
        <taxon>Saprolegniales</taxon>
        <taxon>Verrucalvaceae</taxon>
        <taxon>Aphanomyces</taxon>
    </lineage>
</organism>
<feature type="transmembrane region" description="Helical" evidence="1">
    <location>
        <begin position="492"/>
        <end position="513"/>
    </location>
</feature>
<name>A0A024TZU3_9STRA</name>
<evidence type="ECO:0000259" key="2">
    <source>
        <dbReference type="Pfam" id="PF07786"/>
    </source>
</evidence>
<gene>
    <name evidence="3" type="ORF">H310_08568</name>
</gene>
<feature type="transmembrane region" description="Helical" evidence="1">
    <location>
        <begin position="458"/>
        <end position="480"/>
    </location>
</feature>
<feature type="transmembrane region" description="Helical" evidence="1">
    <location>
        <begin position="525"/>
        <end position="546"/>
    </location>
</feature>
<protein>
    <recommendedName>
        <fullName evidence="2">Heparan-alpha-glucosaminide N-acetyltransferase catalytic domain-containing protein</fullName>
    </recommendedName>
</protein>
<dbReference type="InterPro" id="IPR012429">
    <property type="entry name" value="HGSNAT_cat"/>
</dbReference>
<dbReference type="GeneID" id="20085618"/>
<dbReference type="OrthoDB" id="2149840at2759"/>
<evidence type="ECO:0000313" key="3">
    <source>
        <dbReference type="EMBL" id="ETV99166.1"/>
    </source>
</evidence>
<accession>A0A024TZU3</accession>
<dbReference type="EMBL" id="KI913968">
    <property type="protein sequence ID" value="ETV99166.1"/>
    <property type="molecule type" value="Genomic_DNA"/>
</dbReference>
<keyword evidence="1" id="KW-0472">Membrane</keyword>
<evidence type="ECO:0000256" key="1">
    <source>
        <dbReference type="SAM" id="Phobius"/>
    </source>
</evidence>
<proteinExistence type="predicted"/>
<dbReference type="PANTHER" id="PTHR31061:SF24">
    <property type="entry name" value="LD22376P"/>
    <property type="match status" value="1"/>
</dbReference>
<dbReference type="PANTHER" id="PTHR31061">
    <property type="entry name" value="LD22376P"/>
    <property type="match status" value="1"/>
</dbReference>
<feature type="transmembrane region" description="Helical" evidence="1">
    <location>
        <begin position="259"/>
        <end position="277"/>
    </location>
</feature>
<dbReference type="VEuPathDB" id="FungiDB:H310_08568"/>
<dbReference type="eggNOG" id="KOG4683">
    <property type="taxonomic scope" value="Eukaryota"/>
</dbReference>